<evidence type="ECO:0000313" key="8">
    <source>
        <dbReference type="EMBL" id="RKQ59854.1"/>
    </source>
</evidence>
<evidence type="ECO:0000256" key="5">
    <source>
        <dbReference type="ARBA" id="ARBA00022747"/>
    </source>
</evidence>
<dbReference type="EC" id="2.1.1.37" evidence="1"/>
<evidence type="ECO:0000256" key="6">
    <source>
        <dbReference type="ARBA" id="ARBA00047422"/>
    </source>
</evidence>
<dbReference type="GO" id="GO:0009307">
    <property type="term" value="P:DNA restriction-modification system"/>
    <property type="evidence" value="ECO:0007669"/>
    <property type="project" value="UniProtKB-KW"/>
</dbReference>
<keyword evidence="2 7" id="KW-0489">Methyltransferase</keyword>
<feature type="active site" evidence="7">
    <location>
        <position position="75"/>
    </location>
</feature>
<dbReference type="PANTHER" id="PTHR46098:SF1">
    <property type="entry name" value="TRNA (CYTOSINE(38)-C(5))-METHYLTRANSFERASE"/>
    <property type="match status" value="1"/>
</dbReference>
<sequence>MNILSLFNGISGLHLACDRAGIKVDTCYYSEIDKYANKVTEQHYPNDIALGDVTKWKDWDIDWSSIDLVGAGFPCQAWSVAGKQLGDKDERGMLFWTTLDIIAHVLKHNPNAKFLMENVKMKKDFEQYITHHTEQALGYVEKILINSALVSAQNRERYYWTNFKVNQPENRSIMLIDVVEHITNPVERPCNIRINSSSSSVGLKHVGNATDINGHEQRKRVYSINGKSPTLQSCSGGNHEPKILISNKGYRKLTPLECERLQTLPDNWTECLSKTQRYKSIGNGWTIDVISHILKHI</sequence>
<comment type="caution">
    <text evidence="8">The sequence shown here is derived from an EMBL/GenBank/DDBJ whole genome shotgun (WGS) entry which is preliminary data.</text>
</comment>
<comment type="catalytic activity">
    <reaction evidence="6">
        <text>a 2'-deoxycytidine in DNA + S-adenosyl-L-methionine = a 5-methyl-2'-deoxycytidine in DNA + S-adenosyl-L-homocysteine + H(+)</text>
        <dbReference type="Rhea" id="RHEA:13681"/>
        <dbReference type="Rhea" id="RHEA-COMP:11369"/>
        <dbReference type="Rhea" id="RHEA-COMP:11370"/>
        <dbReference type="ChEBI" id="CHEBI:15378"/>
        <dbReference type="ChEBI" id="CHEBI:57856"/>
        <dbReference type="ChEBI" id="CHEBI:59789"/>
        <dbReference type="ChEBI" id="CHEBI:85452"/>
        <dbReference type="ChEBI" id="CHEBI:85454"/>
        <dbReference type="EC" id="2.1.1.37"/>
    </reaction>
</comment>
<gene>
    <name evidence="8" type="ORF">C7457_1639</name>
</gene>
<dbReference type="PANTHER" id="PTHR46098">
    <property type="entry name" value="TRNA (CYTOSINE(38)-C(5))-METHYLTRANSFERASE"/>
    <property type="match status" value="1"/>
</dbReference>
<dbReference type="InterPro" id="IPR050750">
    <property type="entry name" value="C5-MTase"/>
</dbReference>
<dbReference type="Gene3D" id="3.90.120.10">
    <property type="entry name" value="DNA Methylase, subunit A, domain 2"/>
    <property type="match status" value="1"/>
</dbReference>
<dbReference type="NCBIfam" id="TIGR00675">
    <property type="entry name" value="dcm"/>
    <property type="match status" value="1"/>
</dbReference>
<evidence type="ECO:0000256" key="3">
    <source>
        <dbReference type="ARBA" id="ARBA00022679"/>
    </source>
</evidence>
<accession>A0A420W5F0</accession>
<dbReference type="SUPFAM" id="SSF53335">
    <property type="entry name" value="S-adenosyl-L-methionine-dependent methyltransferases"/>
    <property type="match status" value="1"/>
</dbReference>
<keyword evidence="5" id="KW-0680">Restriction system</keyword>
<organism evidence="8 9">
    <name type="scientific">Thermovibrio guaymasensis</name>
    <dbReference type="NCBI Taxonomy" id="240167"/>
    <lineage>
        <taxon>Bacteria</taxon>
        <taxon>Pseudomonadati</taxon>
        <taxon>Aquificota</taxon>
        <taxon>Aquificia</taxon>
        <taxon>Desulfurobacteriales</taxon>
        <taxon>Desulfurobacteriaceae</taxon>
        <taxon>Thermovibrio</taxon>
    </lineage>
</organism>
<evidence type="ECO:0000256" key="1">
    <source>
        <dbReference type="ARBA" id="ARBA00011975"/>
    </source>
</evidence>
<evidence type="ECO:0000256" key="7">
    <source>
        <dbReference type="PROSITE-ProRule" id="PRU01016"/>
    </source>
</evidence>
<dbReference type="InterPro" id="IPR001525">
    <property type="entry name" value="C5_MeTfrase"/>
</dbReference>
<dbReference type="Proteomes" id="UP000280881">
    <property type="component" value="Unassembled WGS sequence"/>
</dbReference>
<keyword evidence="9" id="KW-1185">Reference proteome</keyword>
<name>A0A420W5F0_9BACT</name>
<evidence type="ECO:0000313" key="9">
    <source>
        <dbReference type="Proteomes" id="UP000280881"/>
    </source>
</evidence>
<reference evidence="8 9" key="1">
    <citation type="submission" date="2018-10" db="EMBL/GenBank/DDBJ databases">
        <title>Genomic Encyclopedia of Type Strains, Phase IV (KMG-IV): sequencing the most valuable type-strain genomes for metagenomic binning, comparative biology and taxonomic classification.</title>
        <authorList>
            <person name="Goeker M."/>
        </authorList>
    </citation>
    <scope>NUCLEOTIDE SEQUENCE [LARGE SCALE GENOMIC DNA]</scope>
    <source>
        <strain evidence="8 9">DSM 15521</strain>
    </source>
</reference>
<dbReference type="Gene3D" id="3.40.50.150">
    <property type="entry name" value="Vaccinia Virus protein VP39"/>
    <property type="match status" value="1"/>
</dbReference>
<dbReference type="PROSITE" id="PS51679">
    <property type="entry name" value="SAM_MT_C5"/>
    <property type="match status" value="1"/>
</dbReference>
<dbReference type="EMBL" id="RBIE01000006">
    <property type="protein sequence ID" value="RKQ59854.1"/>
    <property type="molecule type" value="Genomic_DNA"/>
</dbReference>
<dbReference type="GO" id="GO:0032259">
    <property type="term" value="P:methylation"/>
    <property type="evidence" value="ECO:0007669"/>
    <property type="project" value="UniProtKB-KW"/>
</dbReference>
<comment type="similarity">
    <text evidence="7">Belongs to the class I-like SAM-binding methyltransferase superfamily. C5-methyltransferase family.</text>
</comment>
<evidence type="ECO:0000256" key="2">
    <source>
        <dbReference type="ARBA" id="ARBA00022603"/>
    </source>
</evidence>
<dbReference type="RefSeq" id="WP_170137398.1">
    <property type="nucleotide sequence ID" value="NZ_RBIE01000006.1"/>
</dbReference>
<dbReference type="InterPro" id="IPR029063">
    <property type="entry name" value="SAM-dependent_MTases_sf"/>
</dbReference>
<keyword evidence="4 7" id="KW-0949">S-adenosyl-L-methionine</keyword>
<dbReference type="AlphaFoldDB" id="A0A420W5F0"/>
<dbReference type="PROSITE" id="PS00094">
    <property type="entry name" value="C5_MTASE_1"/>
    <property type="match status" value="1"/>
</dbReference>
<dbReference type="InterPro" id="IPR018117">
    <property type="entry name" value="C5_DNA_meth_AS"/>
</dbReference>
<protein>
    <recommendedName>
        <fullName evidence="1">DNA (cytosine-5-)-methyltransferase</fullName>
        <ecNumber evidence="1">2.1.1.37</ecNumber>
    </recommendedName>
</protein>
<proteinExistence type="inferred from homology"/>
<keyword evidence="3 7" id="KW-0808">Transferase</keyword>
<dbReference type="GO" id="GO:0003886">
    <property type="term" value="F:DNA (cytosine-5-)-methyltransferase activity"/>
    <property type="evidence" value="ECO:0007669"/>
    <property type="project" value="UniProtKB-EC"/>
</dbReference>
<dbReference type="Pfam" id="PF00145">
    <property type="entry name" value="DNA_methylase"/>
    <property type="match status" value="1"/>
</dbReference>
<evidence type="ECO:0000256" key="4">
    <source>
        <dbReference type="ARBA" id="ARBA00022691"/>
    </source>
</evidence>